<dbReference type="SUPFAM" id="SSF48498">
    <property type="entry name" value="Tetracyclin repressor-like, C-terminal domain"/>
    <property type="match status" value="1"/>
</dbReference>
<keyword evidence="9" id="KW-1185">Reference proteome</keyword>
<dbReference type="PANTHER" id="PTHR30055:SF234">
    <property type="entry name" value="HTH-TYPE TRANSCRIPTIONAL REGULATOR BETI"/>
    <property type="match status" value="1"/>
</dbReference>
<keyword evidence="3" id="KW-0804">Transcription</keyword>
<dbReference type="InterPro" id="IPR050109">
    <property type="entry name" value="HTH-type_TetR-like_transc_reg"/>
</dbReference>
<dbReference type="InterPro" id="IPR036271">
    <property type="entry name" value="Tet_transcr_reg_TetR-rel_C_sf"/>
</dbReference>
<evidence type="ECO:0000256" key="4">
    <source>
        <dbReference type="PROSITE-ProRule" id="PRU00335"/>
    </source>
</evidence>
<reference evidence="7 8" key="1">
    <citation type="submission" date="2016-10" db="EMBL/GenBank/DDBJ databases">
        <authorList>
            <person name="de Groot N.N."/>
        </authorList>
    </citation>
    <scope>NUCLEOTIDE SEQUENCE [LARGE SCALE GENOMIC DNA]</scope>
    <source>
        <strain evidence="7 8">DSM 44637</strain>
    </source>
</reference>
<keyword evidence="1" id="KW-0805">Transcription regulation</keyword>
<evidence type="ECO:0000313" key="7">
    <source>
        <dbReference type="EMBL" id="SFO33004.1"/>
    </source>
</evidence>
<evidence type="ECO:0000313" key="6">
    <source>
        <dbReference type="EMBL" id="NEC58935.1"/>
    </source>
</evidence>
<accession>A0A1I5GAF4</accession>
<dbReference type="PRINTS" id="PR00455">
    <property type="entry name" value="HTHTETR"/>
</dbReference>
<dbReference type="STRING" id="112413.SAMN05421854_1011521"/>
<name>A0A1I5GAF4_9PSEU</name>
<evidence type="ECO:0000313" key="9">
    <source>
        <dbReference type="Proteomes" id="UP000470404"/>
    </source>
</evidence>
<dbReference type="GO" id="GO:0003700">
    <property type="term" value="F:DNA-binding transcription factor activity"/>
    <property type="evidence" value="ECO:0007669"/>
    <property type="project" value="TreeGrafter"/>
</dbReference>
<dbReference type="PROSITE" id="PS50977">
    <property type="entry name" value="HTH_TETR_2"/>
    <property type="match status" value="1"/>
</dbReference>
<dbReference type="PANTHER" id="PTHR30055">
    <property type="entry name" value="HTH-TYPE TRANSCRIPTIONAL REGULATOR RUTR"/>
    <property type="match status" value="1"/>
</dbReference>
<dbReference type="Gene3D" id="1.10.357.10">
    <property type="entry name" value="Tetracycline Repressor, domain 2"/>
    <property type="match status" value="1"/>
</dbReference>
<dbReference type="SUPFAM" id="SSF46689">
    <property type="entry name" value="Homeodomain-like"/>
    <property type="match status" value="1"/>
</dbReference>
<dbReference type="InterPro" id="IPR049445">
    <property type="entry name" value="TetR_SbtR-like_C"/>
</dbReference>
<dbReference type="OrthoDB" id="9795011at2"/>
<dbReference type="Proteomes" id="UP000470404">
    <property type="component" value="Unassembled WGS sequence"/>
</dbReference>
<dbReference type="Pfam" id="PF21597">
    <property type="entry name" value="TetR_C_43"/>
    <property type="match status" value="1"/>
</dbReference>
<protein>
    <submittedName>
        <fullName evidence="7">DNA-binding transcriptional regulator, AcrR family</fullName>
    </submittedName>
    <submittedName>
        <fullName evidence="6">TetR/AcrR family transcriptional regulator</fullName>
    </submittedName>
</protein>
<feature type="DNA-binding region" description="H-T-H motif" evidence="4">
    <location>
        <begin position="36"/>
        <end position="55"/>
    </location>
</feature>
<dbReference type="Pfam" id="PF00440">
    <property type="entry name" value="TetR_N"/>
    <property type="match status" value="1"/>
</dbReference>
<evidence type="ECO:0000256" key="3">
    <source>
        <dbReference type="ARBA" id="ARBA00023163"/>
    </source>
</evidence>
<dbReference type="InterPro" id="IPR001647">
    <property type="entry name" value="HTH_TetR"/>
</dbReference>
<keyword evidence="2 4" id="KW-0238">DNA-binding</keyword>
<dbReference type="InterPro" id="IPR009057">
    <property type="entry name" value="Homeodomain-like_sf"/>
</dbReference>
<feature type="domain" description="HTH tetR-type" evidence="5">
    <location>
        <begin position="14"/>
        <end position="73"/>
    </location>
</feature>
<organism evidence="7 8">
    <name type="scientific">Amycolatopsis rubida</name>
    <dbReference type="NCBI Taxonomy" id="112413"/>
    <lineage>
        <taxon>Bacteria</taxon>
        <taxon>Bacillati</taxon>
        <taxon>Actinomycetota</taxon>
        <taxon>Actinomycetes</taxon>
        <taxon>Pseudonocardiales</taxon>
        <taxon>Pseudonocardiaceae</taxon>
        <taxon>Amycolatopsis</taxon>
    </lineage>
</organism>
<proteinExistence type="predicted"/>
<dbReference type="Proteomes" id="UP000199137">
    <property type="component" value="Unassembled WGS sequence"/>
</dbReference>
<evidence type="ECO:0000256" key="1">
    <source>
        <dbReference type="ARBA" id="ARBA00023015"/>
    </source>
</evidence>
<dbReference type="AlphaFoldDB" id="A0A1I5GAF4"/>
<evidence type="ECO:0000313" key="8">
    <source>
        <dbReference type="Proteomes" id="UP000199137"/>
    </source>
</evidence>
<evidence type="ECO:0000256" key="2">
    <source>
        <dbReference type="ARBA" id="ARBA00023125"/>
    </source>
</evidence>
<dbReference type="GO" id="GO:0000976">
    <property type="term" value="F:transcription cis-regulatory region binding"/>
    <property type="evidence" value="ECO:0007669"/>
    <property type="project" value="TreeGrafter"/>
</dbReference>
<dbReference type="EMBL" id="JAAGNC010000128">
    <property type="protein sequence ID" value="NEC58935.1"/>
    <property type="molecule type" value="Genomic_DNA"/>
</dbReference>
<reference evidence="6 9" key="2">
    <citation type="submission" date="2020-01" db="EMBL/GenBank/DDBJ databases">
        <title>Insect and environment-associated Actinomycetes.</title>
        <authorList>
            <person name="Currrie C."/>
            <person name="Chevrette M."/>
            <person name="Carlson C."/>
            <person name="Stubbendieck R."/>
            <person name="Wendt-Pienkowski E."/>
        </authorList>
    </citation>
    <scope>NUCLEOTIDE SEQUENCE [LARGE SCALE GENOMIC DNA]</scope>
    <source>
        <strain evidence="6 9">SID8386</strain>
    </source>
</reference>
<gene>
    <name evidence="6" type="ORF">G3I59_25890</name>
    <name evidence="7" type="ORF">SAMN05421854_1011521</name>
</gene>
<evidence type="ECO:0000259" key="5">
    <source>
        <dbReference type="PROSITE" id="PS50977"/>
    </source>
</evidence>
<dbReference type="RefSeq" id="WP_093572548.1">
    <property type="nucleotide sequence ID" value="NZ_FOWC01000001.1"/>
</dbReference>
<sequence length="196" mass="21838">MKTEGKPTLRRDARRNQERLLTAAAEAFREKGLTVPLEEIAQRAGVSAGTLYNRFGGREALIDAVMPELVAARMDEAMRQAEAVDDPWESFVTYVTVLCEQQADDPAFRDAISRQLQDAPELTARCTAELAKSVRLLERAQRSGTLRADVTSDDLMLLIFTNALIVRETVEATPDAWRRTLSFSLAGLREDPSRKA</sequence>
<dbReference type="EMBL" id="FOWC01000001">
    <property type="protein sequence ID" value="SFO33004.1"/>
    <property type="molecule type" value="Genomic_DNA"/>
</dbReference>